<dbReference type="PANTHER" id="PTHR33067">
    <property type="entry name" value="RNA-DIRECTED DNA POLYMERASE-RELATED"/>
    <property type="match status" value="1"/>
</dbReference>
<comment type="caution">
    <text evidence="2">The sequence shown here is derived from an EMBL/GenBank/DDBJ whole genome shotgun (WGS) entry which is preliminary data.</text>
</comment>
<evidence type="ECO:0000313" key="2">
    <source>
        <dbReference type="EMBL" id="GEU68178.1"/>
    </source>
</evidence>
<proteinExistence type="predicted"/>
<organism evidence="2">
    <name type="scientific">Tanacetum cinerariifolium</name>
    <name type="common">Dalmatian daisy</name>
    <name type="synonym">Chrysanthemum cinerariifolium</name>
    <dbReference type="NCBI Taxonomy" id="118510"/>
    <lineage>
        <taxon>Eukaryota</taxon>
        <taxon>Viridiplantae</taxon>
        <taxon>Streptophyta</taxon>
        <taxon>Embryophyta</taxon>
        <taxon>Tracheophyta</taxon>
        <taxon>Spermatophyta</taxon>
        <taxon>Magnoliopsida</taxon>
        <taxon>eudicotyledons</taxon>
        <taxon>Gunneridae</taxon>
        <taxon>Pentapetalae</taxon>
        <taxon>asterids</taxon>
        <taxon>campanulids</taxon>
        <taxon>Asterales</taxon>
        <taxon>Asteraceae</taxon>
        <taxon>Asteroideae</taxon>
        <taxon>Anthemideae</taxon>
        <taxon>Anthemidinae</taxon>
        <taxon>Tanacetum</taxon>
    </lineage>
</organism>
<dbReference type="AlphaFoldDB" id="A0A6L2M2D3"/>
<gene>
    <name evidence="2" type="ORF">Tci_040156</name>
</gene>
<reference evidence="2" key="1">
    <citation type="journal article" date="2019" name="Sci. Rep.">
        <title>Draft genome of Tanacetum cinerariifolium, the natural source of mosquito coil.</title>
        <authorList>
            <person name="Yamashiro T."/>
            <person name="Shiraishi A."/>
            <person name="Satake H."/>
            <person name="Nakayama K."/>
        </authorList>
    </citation>
    <scope>NUCLEOTIDE SEQUENCE</scope>
</reference>
<keyword evidence="2" id="KW-0548">Nucleotidyltransferase</keyword>
<evidence type="ECO:0000256" key="1">
    <source>
        <dbReference type="SAM" id="MobiDB-lite"/>
    </source>
</evidence>
<keyword evidence="2" id="KW-0695">RNA-directed DNA polymerase</keyword>
<dbReference type="GO" id="GO:0003964">
    <property type="term" value="F:RNA-directed DNA polymerase activity"/>
    <property type="evidence" value="ECO:0007669"/>
    <property type="project" value="UniProtKB-KW"/>
</dbReference>
<feature type="region of interest" description="Disordered" evidence="1">
    <location>
        <begin position="189"/>
        <end position="208"/>
    </location>
</feature>
<dbReference type="EMBL" id="BKCJ010005699">
    <property type="protein sequence ID" value="GEU68178.1"/>
    <property type="molecule type" value="Genomic_DNA"/>
</dbReference>
<sequence>MTLELATRTYAYPTGIAKDVFVQVGKFTFLADFVVVDYDVDPRVPLILGRPFFRMARALVDKSNHPSTGNTTPLSNSSPSLTPFETSDFLLEEFANEIDFLDPIPPGKKDNNFEFEADLREIEFLLHQDPSSESIIETVDPILEKFIDKPALTYFPPSGDDDNDLFDLKSDNDDGKSFCMLLDNDLTISEESSESSENASLSSSPFGNEDKDCLDFEDSRAYGFVLRSLKLQSLAYGNPIF</sequence>
<name>A0A6L2M2D3_TANCI</name>
<protein>
    <submittedName>
        <fullName evidence="2">Reverse transcriptase domain-containing protein</fullName>
    </submittedName>
</protein>
<keyword evidence="2" id="KW-0808">Transferase</keyword>
<dbReference type="InterPro" id="IPR021109">
    <property type="entry name" value="Peptidase_aspartic_dom_sf"/>
</dbReference>
<accession>A0A6L2M2D3</accession>
<dbReference type="Gene3D" id="2.40.70.10">
    <property type="entry name" value="Acid Proteases"/>
    <property type="match status" value="1"/>
</dbReference>
<feature type="compositionally biased region" description="Low complexity" evidence="1">
    <location>
        <begin position="195"/>
        <end position="204"/>
    </location>
</feature>